<dbReference type="Proteomes" id="UP000008386">
    <property type="component" value="Chromosome"/>
</dbReference>
<dbReference type="PANTHER" id="PTHR39677">
    <property type="entry name" value="RIBONUCLEASE VAPC6"/>
    <property type="match status" value="1"/>
</dbReference>
<protein>
    <recommendedName>
        <fullName evidence="1">PIN domain-containing protein</fullName>
    </recommendedName>
</protein>
<dbReference type="GeneID" id="10838338"/>
<dbReference type="RefSeq" id="WP_013906490.1">
    <property type="nucleotide sequence ID" value="NC_015680.1"/>
</dbReference>
<dbReference type="InterPro" id="IPR002716">
    <property type="entry name" value="PIN_dom"/>
</dbReference>
<sequence>MEPSPFRAGRRSVDERNIVVLPDYQEVSEWREVMKKYKLLPNDALIAITCKHYGINTLATLDEDFKRVDFLKVVP</sequence>
<dbReference type="Gene3D" id="3.40.50.1010">
    <property type="entry name" value="5'-nuclease"/>
    <property type="match status" value="1"/>
</dbReference>
<accession>F8AHX7</accession>
<dbReference type="SUPFAM" id="SSF88723">
    <property type="entry name" value="PIN domain-like"/>
    <property type="match status" value="1"/>
</dbReference>
<reference evidence="2 3" key="1">
    <citation type="journal article" date="2011" name="J. Bacteriol.">
        <title>Complete genome sequence of the obligate piezophilic hyperthermophilic archaeon Pyrococcus yayanosii CH1.</title>
        <authorList>
            <person name="Jun X."/>
            <person name="Lupeng L."/>
            <person name="Minjuan X."/>
            <person name="Oger P."/>
            <person name="Fengping W."/>
            <person name="Jebbar M."/>
            <person name="Xiang X."/>
        </authorList>
    </citation>
    <scope>NUCLEOTIDE SEQUENCE [LARGE SCALE GENOMIC DNA]</scope>
    <source>
        <strain evidence="3">CH1 / JCM 16557</strain>
    </source>
</reference>
<dbReference type="EMBL" id="CP002779">
    <property type="protein sequence ID" value="AEH25434.1"/>
    <property type="molecule type" value="Genomic_DNA"/>
</dbReference>
<dbReference type="HOGENOM" id="CLU_2820585_0_0_2"/>
<dbReference type="Pfam" id="PF01850">
    <property type="entry name" value="PIN"/>
    <property type="match status" value="1"/>
</dbReference>
<evidence type="ECO:0000313" key="3">
    <source>
        <dbReference type="Proteomes" id="UP000008386"/>
    </source>
</evidence>
<proteinExistence type="predicted"/>
<evidence type="ECO:0000313" key="2">
    <source>
        <dbReference type="EMBL" id="AEH25434.1"/>
    </source>
</evidence>
<organism evidence="2 3">
    <name type="scientific">Pyrococcus yayanosii (strain CH1 / JCM 16557)</name>
    <dbReference type="NCBI Taxonomy" id="529709"/>
    <lineage>
        <taxon>Archaea</taxon>
        <taxon>Methanobacteriati</taxon>
        <taxon>Methanobacteriota</taxon>
        <taxon>Thermococci</taxon>
        <taxon>Thermococcales</taxon>
        <taxon>Thermococcaceae</taxon>
        <taxon>Pyrococcus</taxon>
    </lineage>
</organism>
<feature type="domain" description="PIN" evidence="1">
    <location>
        <begin position="14"/>
        <end position="70"/>
    </location>
</feature>
<dbReference type="eggNOG" id="arCOG00710">
    <property type="taxonomic scope" value="Archaea"/>
</dbReference>
<dbReference type="PANTHER" id="PTHR39677:SF4">
    <property type="entry name" value="RIBONUCLEASE VAPC6"/>
    <property type="match status" value="1"/>
</dbReference>
<name>F8AHX7_PYRYC</name>
<evidence type="ECO:0000259" key="1">
    <source>
        <dbReference type="Pfam" id="PF01850"/>
    </source>
</evidence>
<dbReference type="OrthoDB" id="147997at2157"/>
<dbReference type="STRING" id="529709.PYCH_17750"/>
<dbReference type="InterPro" id="IPR029060">
    <property type="entry name" value="PIN-like_dom_sf"/>
</dbReference>
<dbReference type="AlphaFoldDB" id="F8AHX7"/>
<dbReference type="KEGG" id="pya:PYCH_17750"/>
<gene>
    <name evidence="2" type="ordered locus">PYCH_17750</name>
</gene>
<keyword evidence="3" id="KW-1185">Reference proteome</keyword>